<keyword evidence="1" id="KW-0472">Membrane</keyword>
<gene>
    <name evidence="2" type="ORF">JRV97_05335</name>
</gene>
<sequence>MFRKFISYTIILLFISIISTLFPYINSIISRVNYPLDIVFYEIRNNYLLLTKNAEYLENLDNIISDYTKSIHIKNENIELNLSLIPGIFINEDSKYYYVKTGKDVKNNEIAFTKNGMIIGFVDSSLRNNKVIKKLGWGNHEIFGSYKNVELLIKESGNGNIFINIPEGFSVFDNAEEVTLTISKSNWINKTLTIKGRVYKKSNTIYYLYPTNLDSKIILFSEFGVK</sequence>
<feature type="transmembrane region" description="Helical" evidence="1">
    <location>
        <begin position="5"/>
        <end position="25"/>
    </location>
</feature>
<evidence type="ECO:0000256" key="1">
    <source>
        <dbReference type="SAM" id="Phobius"/>
    </source>
</evidence>
<evidence type="ECO:0008006" key="4">
    <source>
        <dbReference type="Google" id="ProtNLM"/>
    </source>
</evidence>
<keyword evidence="1" id="KW-1133">Transmembrane helix</keyword>
<organism evidence="2 3">
    <name type="scientific">Marinitoga aeolica</name>
    <dbReference type="NCBI Taxonomy" id="2809031"/>
    <lineage>
        <taxon>Bacteria</taxon>
        <taxon>Thermotogati</taxon>
        <taxon>Thermotogota</taxon>
        <taxon>Thermotogae</taxon>
        <taxon>Petrotogales</taxon>
        <taxon>Petrotogaceae</taxon>
        <taxon>Marinitoga</taxon>
    </lineage>
</organism>
<protein>
    <recommendedName>
        <fullName evidence="4">Cell shape protein MreC</fullName>
    </recommendedName>
</protein>
<accession>A0ABY8PTN1</accession>
<keyword evidence="1" id="KW-0812">Transmembrane</keyword>
<dbReference type="Proteomes" id="UP001232493">
    <property type="component" value="Chromosome"/>
</dbReference>
<evidence type="ECO:0000313" key="2">
    <source>
        <dbReference type="EMBL" id="WGS65972.1"/>
    </source>
</evidence>
<keyword evidence="3" id="KW-1185">Reference proteome</keyword>
<evidence type="ECO:0000313" key="3">
    <source>
        <dbReference type="Proteomes" id="UP001232493"/>
    </source>
</evidence>
<name>A0ABY8PTN1_9BACT</name>
<dbReference type="EMBL" id="CP069362">
    <property type="protein sequence ID" value="WGS65972.1"/>
    <property type="molecule type" value="Genomic_DNA"/>
</dbReference>
<reference evidence="2 3" key="1">
    <citation type="submission" date="2021-02" db="EMBL/GenBank/DDBJ databases">
        <title>Characterization of Marinitoga sp. nov. str. BP5-C20A.</title>
        <authorList>
            <person name="Erauso G."/>
            <person name="Postec A."/>
        </authorList>
    </citation>
    <scope>NUCLEOTIDE SEQUENCE [LARGE SCALE GENOMIC DNA]</scope>
    <source>
        <strain evidence="2 3">BP5-C20A</strain>
    </source>
</reference>
<proteinExistence type="predicted"/>
<dbReference type="RefSeq" id="WP_281000913.1">
    <property type="nucleotide sequence ID" value="NZ_CP069362.1"/>
</dbReference>